<comment type="caution">
    <text evidence="1">The sequence shown here is derived from an EMBL/GenBank/DDBJ whole genome shotgun (WGS) entry which is preliminary data.</text>
</comment>
<name>A0ACB9F5L6_CICIN</name>
<reference evidence="1 2" key="2">
    <citation type="journal article" date="2022" name="Mol. Ecol. Resour.">
        <title>The genomes of chicory, endive, great burdock and yacon provide insights into Asteraceae paleo-polyploidization history and plant inulin production.</title>
        <authorList>
            <person name="Fan W."/>
            <person name="Wang S."/>
            <person name="Wang H."/>
            <person name="Wang A."/>
            <person name="Jiang F."/>
            <person name="Liu H."/>
            <person name="Zhao H."/>
            <person name="Xu D."/>
            <person name="Zhang Y."/>
        </authorList>
    </citation>
    <scope>NUCLEOTIDE SEQUENCE [LARGE SCALE GENOMIC DNA]</scope>
    <source>
        <strain evidence="2">cv. Punajuju</strain>
        <tissue evidence="1">Leaves</tissue>
    </source>
</reference>
<protein>
    <submittedName>
        <fullName evidence="1">Uncharacterized protein</fullName>
    </submittedName>
</protein>
<reference evidence="2" key="1">
    <citation type="journal article" date="2022" name="Mol. Ecol. Resour.">
        <title>The genomes of chicory, endive, great burdock and yacon provide insights into Asteraceae palaeo-polyploidization history and plant inulin production.</title>
        <authorList>
            <person name="Fan W."/>
            <person name="Wang S."/>
            <person name="Wang H."/>
            <person name="Wang A."/>
            <person name="Jiang F."/>
            <person name="Liu H."/>
            <person name="Zhao H."/>
            <person name="Xu D."/>
            <person name="Zhang Y."/>
        </authorList>
    </citation>
    <scope>NUCLEOTIDE SEQUENCE [LARGE SCALE GENOMIC DNA]</scope>
    <source>
        <strain evidence="2">cv. Punajuju</strain>
    </source>
</reference>
<organism evidence="1 2">
    <name type="scientific">Cichorium intybus</name>
    <name type="common">Chicory</name>
    <dbReference type="NCBI Taxonomy" id="13427"/>
    <lineage>
        <taxon>Eukaryota</taxon>
        <taxon>Viridiplantae</taxon>
        <taxon>Streptophyta</taxon>
        <taxon>Embryophyta</taxon>
        <taxon>Tracheophyta</taxon>
        <taxon>Spermatophyta</taxon>
        <taxon>Magnoliopsida</taxon>
        <taxon>eudicotyledons</taxon>
        <taxon>Gunneridae</taxon>
        <taxon>Pentapetalae</taxon>
        <taxon>asterids</taxon>
        <taxon>campanulids</taxon>
        <taxon>Asterales</taxon>
        <taxon>Asteraceae</taxon>
        <taxon>Cichorioideae</taxon>
        <taxon>Cichorieae</taxon>
        <taxon>Cichoriinae</taxon>
        <taxon>Cichorium</taxon>
    </lineage>
</organism>
<dbReference type="EMBL" id="CM042011">
    <property type="protein sequence ID" value="KAI3766225.1"/>
    <property type="molecule type" value="Genomic_DNA"/>
</dbReference>
<accession>A0ACB9F5L6</accession>
<keyword evidence="2" id="KW-1185">Reference proteome</keyword>
<sequence>MSSRTMHRGSPWCGLLKNASGRNRKNSNRELCQWNRLYVRRLALKNSLVRMLVRIGTVGTVERKLMKRAKASLIRPSSRHKSRRRRDFQPKPSRLSVMSKAGDLSWKDPDSHFLLRLIEMFSCW</sequence>
<proteinExistence type="predicted"/>
<gene>
    <name evidence="1" type="ORF">L2E82_16277</name>
</gene>
<dbReference type="Proteomes" id="UP001055811">
    <property type="component" value="Linkage Group LG03"/>
</dbReference>
<evidence type="ECO:0000313" key="1">
    <source>
        <dbReference type="EMBL" id="KAI3766225.1"/>
    </source>
</evidence>
<evidence type="ECO:0000313" key="2">
    <source>
        <dbReference type="Proteomes" id="UP001055811"/>
    </source>
</evidence>